<comment type="subunit">
    <text evidence="3 8">Homodimer.</text>
</comment>
<evidence type="ECO:0000256" key="6">
    <source>
        <dbReference type="ARBA" id="ARBA00022592"/>
    </source>
</evidence>
<keyword evidence="6 8" id="KW-0592">Phosphate transport</keyword>
<dbReference type="NCBIfam" id="TIGR02135">
    <property type="entry name" value="phoU_full"/>
    <property type="match status" value="1"/>
</dbReference>
<comment type="similarity">
    <text evidence="2 8">Belongs to the PhoU family.</text>
</comment>
<proteinExistence type="inferred from homology"/>
<accession>H7EJ68</accession>
<dbReference type="GO" id="GO:0006817">
    <property type="term" value="P:phosphate ion transport"/>
    <property type="evidence" value="ECO:0007669"/>
    <property type="project" value="UniProtKB-KW"/>
</dbReference>
<evidence type="ECO:0000313" key="11">
    <source>
        <dbReference type="Proteomes" id="UP000003571"/>
    </source>
</evidence>
<comment type="subcellular location">
    <subcellularLocation>
        <location evidence="1 8">Cytoplasm</location>
    </subcellularLocation>
</comment>
<evidence type="ECO:0000256" key="1">
    <source>
        <dbReference type="ARBA" id="ARBA00004496"/>
    </source>
</evidence>
<dbReference type="OrthoDB" id="9814256at2"/>
<sequence>MRERYAEELRKLNCSIVSMGKMIEIAIQSSVLALMGRDRDAAAQVSKNDDAINAMERDIESQCMRLLLHEQPMATDLRMITAALKMITDMERIGDHAVDIADLVLSIPDCTYGRMCEIEEMSSEIIGMFDDAIQSYIGKDYNKAKNVIARDDVIDELYHSIKKDLVERIRQTDDGETILDYLLIAKYIERIGDHATNIAGWVVFALTGERE</sequence>
<protein>
    <recommendedName>
        <fullName evidence="8">Phosphate-specific transport system accessory protein PhoU</fullName>
    </recommendedName>
</protein>
<reference evidence="10 11" key="1">
    <citation type="submission" date="2011-09" db="EMBL/GenBank/DDBJ databases">
        <title>The draft genome of Treponema saccharophilum DSM 2985.</title>
        <authorList>
            <consortium name="US DOE Joint Genome Institute (JGI-PGF)"/>
            <person name="Lucas S."/>
            <person name="Copeland A."/>
            <person name="Lapidus A."/>
            <person name="Glavina del Rio T."/>
            <person name="Dalin E."/>
            <person name="Tice H."/>
            <person name="Bruce D."/>
            <person name="Goodwin L."/>
            <person name="Pitluck S."/>
            <person name="Peters L."/>
            <person name="Kyrpides N."/>
            <person name="Mavromatis K."/>
            <person name="Ivanova N."/>
            <person name="Markowitz V."/>
            <person name="Cheng J.-F."/>
            <person name="Hugenholtz P."/>
            <person name="Woyke T."/>
            <person name="Wu D."/>
            <person name="Gronow S."/>
            <person name="Wellnitz S."/>
            <person name="Brambilla E."/>
            <person name="Klenk H.-P."/>
            <person name="Eisen J.A."/>
        </authorList>
    </citation>
    <scope>NUCLEOTIDE SEQUENCE [LARGE SCALE GENOMIC DNA]</scope>
    <source>
        <strain evidence="10 11">DSM 2985</strain>
    </source>
</reference>
<evidence type="ECO:0000256" key="4">
    <source>
        <dbReference type="ARBA" id="ARBA00022448"/>
    </source>
</evidence>
<organism evidence="10 11">
    <name type="scientific">Treponema saccharophilum DSM 2985</name>
    <dbReference type="NCBI Taxonomy" id="907348"/>
    <lineage>
        <taxon>Bacteria</taxon>
        <taxon>Pseudomonadati</taxon>
        <taxon>Spirochaetota</taxon>
        <taxon>Spirochaetia</taxon>
        <taxon>Spirochaetales</taxon>
        <taxon>Treponemataceae</taxon>
        <taxon>Treponema</taxon>
    </lineage>
</organism>
<feature type="domain" description="PhoU" evidence="9">
    <location>
        <begin position="16"/>
        <end position="104"/>
    </location>
</feature>
<dbReference type="Gene3D" id="1.20.58.220">
    <property type="entry name" value="Phosphate transport system protein phou homolog 2, domain 2"/>
    <property type="match status" value="1"/>
</dbReference>
<dbReference type="InterPro" id="IPR038078">
    <property type="entry name" value="PhoU-like_sf"/>
</dbReference>
<dbReference type="GO" id="GO:0005737">
    <property type="term" value="C:cytoplasm"/>
    <property type="evidence" value="ECO:0007669"/>
    <property type="project" value="UniProtKB-SubCell"/>
</dbReference>
<evidence type="ECO:0000256" key="7">
    <source>
        <dbReference type="ARBA" id="ARBA00056181"/>
    </source>
</evidence>
<dbReference type="SUPFAM" id="SSF109755">
    <property type="entry name" value="PhoU-like"/>
    <property type="match status" value="1"/>
</dbReference>
<dbReference type="GO" id="GO:0030643">
    <property type="term" value="P:intracellular phosphate ion homeostasis"/>
    <property type="evidence" value="ECO:0007669"/>
    <property type="project" value="InterPro"/>
</dbReference>
<evidence type="ECO:0000256" key="8">
    <source>
        <dbReference type="PIRNR" id="PIRNR003107"/>
    </source>
</evidence>
<dbReference type="GO" id="GO:0045936">
    <property type="term" value="P:negative regulation of phosphate metabolic process"/>
    <property type="evidence" value="ECO:0007669"/>
    <property type="project" value="InterPro"/>
</dbReference>
<dbReference type="PATRIC" id="fig|907348.3.peg.884"/>
<evidence type="ECO:0000256" key="3">
    <source>
        <dbReference type="ARBA" id="ARBA00011738"/>
    </source>
</evidence>
<evidence type="ECO:0000259" key="9">
    <source>
        <dbReference type="Pfam" id="PF01895"/>
    </source>
</evidence>
<dbReference type="eggNOG" id="COG0704">
    <property type="taxonomic scope" value="Bacteria"/>
</dbReference>
<dbReference type="Pfam" id="PF01895">
    <property type="entry name" value="PhoU"/>
    <property type="match status" value="2"/>
</dbReference>
<dbReference type="PANTHER" id="PTHR42930">
    <property type="entry name" value="PHOSPHATE-SPECIFIC TRANSPORT SYSTEM ACCESSORY PROTEIN PHOU"/>
    <property type="match status" value="1"/>
</dbReference>
<comment type="function">
    <text evidence="7 8">Plays a role in the regulation of phosphate uptake.</text>
</comment>
<keyword evidence="11" id="KW-1185">Reference proteome</keyword>
<evidence type="ECO:0000313" key="10">
    <source>
        <dbReference type="EMBL" id="EIC02382.1"/>
    </source>
</evidence>
<comment type="caution">
    <text evidence="10">The sequence shown here is derived from an EMBL/GenBank/DDBJ whole genome shotgun (WGS) entry which is preliminary data.</text>
</comment>
<dbReference type="AlphaFoldDB" id="H7EJ68"/>
<dbReference type="InterPro" id="IPR028366">
    <property type="entry name" value="PhoU"/>
</dbReference>
<dbReference type="EMBL" id="AGRW01000040">
    <property type="protein sequence ID" value="EIC02382.1"/>
    <property type="molecule type" value="Genomic_DNA"/>
</dbReference>
<keyword evidence="4 8" id="KW-0813">Transport</keyword>
<dbReference type="PANTHER" id="PTHR42930:SF3">
    <property type="entry name" value="PHOSPHATE-SPECIFIC TRANSPORT SYSTEM ACCESSORY PROTEIN PHOU"/>
    <property type="match status" value="1"/>
</dbReference>
<dbReference type="RefSeq" id="WP_002703219.1">
    <property type="nucleotide sequence ID" value="NZ_AGRW01000040.1"/>
</dbReference>
<dbReference type="PIRSF" id="PIRSF003107">
    <property type="entry name" value="PhoU"/>
    <property type="match status" value="1"/>
</dbReference>
<dbReference type="FunFam" id="1.20.58.220:FF:000004">
    <property type="entry name" value="Phosphate-specific transport system accessory protein PhoU"/>
    <property type="match status" value="1"/>
</dbReference>
<feature type="domain" description="PhoU" evidence="9">
    <location>
        <begin position="118"/>
        <end position="202"/>
    </location>
</feature>
<gene>
    <name evidence="10" type="ORF">TresaDRAFT_1829</name>
</gene>
<name>H7EJ68_9SPIR</name>
<evidence type="ECO:0000256" key="5">
    <source>
        <dbReference type="ARBA" id="ARBA00022490"/>
    </source>
</evidence>
<evidence type="ECO:0000256" key="2">
    <source>
        <dbReference type="ARBA" id="ARBA00008107"/>
    </source>
</evidence>
<dbReference type="STRING" id="907348.TresaDRAFT_1829"/>
<dbReference type="InterPro" id="IPR026022">
    <property type="entry name" value="PhoU_dom"/>
</dbReference>
<dbReference type="Proteomes" id="UP000003571">
    <property type="component" value="Unassembled WGS sequence"/>
</dbReference>
<keyword evidence="5 8" id="KW-0963">Cytoplasm</keyword>